<dbReference type="GO" id="GO:0046872">
    <property type="term" value="F:metal ion binding"/>
    <property type="evidence" value="ECO:0007669"/>
    <property type="project" value="UniProtKB-KW"/>
</dbReference>
<evidence type="ECO:0000256" key="8">
    <source>
        <dbReference type="ARBA" id="ARBA00022932"/>
    </source>
</evidence>
<feature type="domain" description="Integrase zinc-binding" evidence="11">
    <location>
        <begin position="309"/>
        <end position="366"/>
    </location>
</feature>
<dbReference type="InterPro" id="IPR056924">
    <property type="entry name" value="SH3_Tf2-1"/>
</dbReference>
<name>A0A699GK80_TANCI</name>
<dbReference type="InterPro" id="IPR036397">
    <property type="entry name" value="RNaseH_sf"/>
</dbReference>
<proteinExistence type="predicted"/>
<dbReference type="FunFam" id="3.30.70.270:FF:000020">
    <property type="entry name" value="Transposon Tf2-6 polyprotein-like Protein"/>
    <property type="match status" value="1"/>
</dbReference>
<evidence type="ECO:0000256" key="5">
    <source>
        <dbReference type="ARBA" id="ARBA00022842"/>
    </source>
</evidence>
<keyword evidence="2" id="KW-0479">Metal-binding</keyword>
<dbReference type="SUPFAM" id="SSF53098">
    <property type="entry name" value="Ribonuclease H-like"/>
    <property type="match status" value="1"/>
</dbReference>
<evidence type="ECO:0000256" key="10">
    <source>
        <dbReference type="ARBA" id="ARBA00023172"/>
    </source>
</evidence>
<dbReference type="InterPro" id="IPR043502">
    <property type="entry name" value="DNA/RNA_pol_sf"/>
</dbReference>
<keyword evidence="3" id="KW-0064">Aspartyl protease</keyword>
<keyword evidence="10" id="KW-0233">DNA recombination</keyword>
<gene>
    <name evidence="13" type="ORF">Tci_001076</name>
</gene>
<evidence type="ECO:0000256" key="1">
    <source>
        <dbReference type="ARBA" id="ARBA00022670"/>
    </source>
</evidence>
<keyword evidence="4" id="KW-0378">Hydrolase</keyword>
<keyword evidence="9" id="KW-0238">DNA-binding</keyword>
<dbReference type="InterPro" id="IPR050951">
    <property type="entry name" value="Retrovirus_Pol_polyprotein"/>
</dbReference>
<dbReference type="Gene3D" id="1.10.340.70">
    <property type="match status" value="1"/>
</dbReference>
<dbReference type="Pfam" id="PF24626">
    <property type="entry name" value="SH3_Tf2-1"/>
    <property type="match status" value="1"/>
</dbReference>
<keyword evidence="8" id="KW-0548">Nucleotidyltransferase</keyword>
<keyword evidence="6" id="KW-0229">DNA integration</keyword>
<evidence type="ECO:0000256" key="2">
    <source>
        <dbReference type="ARBA" id="ARBA00022723"/>
    </source>
</evidence>
<evidence type="ECO:0000256" key="7">
    <source>
        <dbReference type="ARBA" id="ARBA00022918"/>
    </source>
</evidence>
<dbReference type="GO" id="GO:0015074">
    <property type="term" value="P:DNA integration"/>
    <property type="evidence" value="ECO:0007669"/>
    <property type="project" value="UniProtKB-KW"/>
</dbReference>
<evidence type="ECO:0000256" key="9">
    <source>
        <dbReference type="ARBA" id="ARBA00023125"/>
    </source>
</evidence>
<dbReference type="SUPFAM" id="SSF56672">
    <property type="entry name" value="DNA/RNA polymerases"/>
    <property type="match status" value="1"/>
</dbReference>
<keyword evidence="5" id="KW-0460">Magnesium</keyword>
<dbReference type="InterPro" id="IPR041588">
    <property type="entry name" value="Integrase_H2C2"/>
</dbReference>
<keyword evidence="7" id="KW-0695">RNA-directed DNA polymerase</keyword>
<dbReference type="Pfam" id="PF17921">
    <property type="entry name" value="Integrase_H2C2"/>
    <property type="match status" value="1"/>
</dbReference>
<dbReference type="PANTHER" id="PTHR37984">
    <property type="entry name" value="PROTEIN CBG26694"/>
    <property type="match status" value="1"/>
</dbReference>
<comment type="caution">
    <text evidence="13">The sequence shown here is derived from an EMBL/GenBank/DDBJ whole genome shotgun (WGS) entry which is preliminary data.</text>
</comment>
<dbReference type="InterPro" id="IPR043128">
    <property type="entry name" value="Rev_trsase/Diguanyl_cyclase"/>
</dbReference>
<dbReference type="GO" id="GO:0003964">
    <property type="term" value="F:RNA-directed DNA polymerase activity"/>
    <property type="evidence" value="ECO:0007669"/>
    <property type="project" value="UniProtKB-KW"/>
</dbReference>
<dbReference type="PANTHER" id="PTHR37984:SF15">
    <property type="entry name" value="INTEGRASE CATALYTIC DOMAIN-CONTAINING PROTEIN"/>
    <property type="match status" value="1"/>
</dbReference>
<evidence type="ECO:0000259" key="11">
    <source>
        <dbReference type="Pfam" id="PF17921"/>
    </source>
</evidence>
<keyword evidence="1" id="KW-0645">Protease</keyword>
<dbReference type="GO" id="GO:0006508">
    <property type="term" value="P:proteolysis"/>
    <property type="evidence" value="ECO:0007669"/>
    <property type="project" value="UniProtKB-KW"/>
</dbReference>
<dbReference type="GO" id="GO:0003677">
    <property type="term" value="F:DNA binding"/>
    <property type="evidence" value="ECO:0007669"/>
    <property type="project" value="UniProtKB-KW"/>
</dbReference>
<organism evidence="13">
    <name type="scientific">Tanacetum cinerariifolium</name>
    <name type="common">Dalmatian daisy</name>
    <name type="synonym">Chrysanthemum cinerariifolium</name>
    <dbReference type="NCBI Taxonomy" id="118510"/>
    <lineage>
        <taxon>Eukaryota</taxon>
        <taxon>Viridiplantae</taxon>
        <taxon>Streptophyta</taxon>
        <taxon>Embryophyta</taxon>
        <taxon>Tracheophyta</taxon>
        <taxon>Spermatophyta</taxon>
        <taxon>Magnoliopsida</taxon>
        <taxon>eudicotyledons</taxon>
        <taxon>Gunneridae</taxon>
        <taxon>Pentapetalae</taxon>
        <taxon>asterids</taxon>
        <taxon>campanulids</taxon>
        <taxon>Asterales</taxon>
        <taxon>Asteraceae</taxon>
        <taxon>Asteroideae</taxon>
        <taxon>Anthemideae</taxon>
        <taxon>Anthemidinae</taxon>
        <taxon>Tanacetum</taxon>
    </lineage>
</organism>
<dbReference type="InterPro" id="IPR012337">
    <property type="entry name" value="RNaseH-like_sf"/>
</dbReference>
<keyword evidence="8" id="KW-0808">Transferase</keyword>
<dbReference type="GO" id="GO:0003887">
    <property type="term" value="F:DNA-directed DNA polymerase activity"/>
    <property type="evidence" value="ECO:0007669"/>
    <property type="project" value="UniProtKB-KW"/>
</dbReference>
<evidence type="ECO:0000256" key="6">
    <source>
        <dbReference type="ARBA" id="ARBA00022908"/>
    </source>
</evidence>
<dbReference type="GO" id="GO:0006310">
    <property type="term" value="P:DNA recombination"/>
    <property type="evidence" value="ECO:0007669"/>
    <property type="project" value="UniProtKB-KW"/>
</dbReference>
<keyword evidence="8" id="KW-0239">DNA-directed DNA polymerase</keyword>
<reference evidence="13" key="1">
    <citation type="journal article" date="2019" name="Sci. Rep.">
        <title>Draft genome of Tanacetum cinerariifolium, the natural source of mosquito coil.</title>
        <authorList>
            <person name="Yamashiro T."/>
            <person name="Shiraishi A."/>
            <person name="Satake H."/>
            <person name="Nakayama K."/>
        </authorList>
    </citation>
    <scope>NUCLEOTIDE SEQUENCE</scope>
</reference>
<dbReference type="GO" id="GO:0004190">
    <property type="term" value="F:aspartic-type endopeptidase activity"/>
    <property type="evidence" value="ECO:0007669"/>
    <property type="project" value="UniProtKB-KW"/>
</dbReference>
<dbReference type="AlphaFoldDB" id="A0A699GK80"/>
<evidence type="ECO:0000259" key="12">
    <source>
        <dbReference type="Pfam" id="PF24626"/>
    </source>
</evidence>
<evidence type="ECO:0000256" key="4">
    <source>
        <dbReference type="ARBA" id="ARBA00022801"/>
    </source>
</evidence>
<feature type="domain" description="Tf2-1-like SH3-like" evidence="12">
    <location>
        <begin position="474"/>
        <end position="536"/>
    </location>
</feature>
<evidence type="ECO:0000313" key="13">
    <source>
        <dbReference type="EMBL" id="GEU29098.1"/>
    </source>
</evidence>
<dbReference type="EMBL" id="BKCJ010000044">
    <property type="protein sequence ID" value="GEU29098.1"/>
    <property type="molecule type" value="Genomic_DNA"/>
</dbReference>
<evidence type="ECO:0000256" key="3">
    <source>
        <dbReference type="ARBA" id="ARBA00022750"/>
    </source>
</evidence>
<protein>
    <submittedName>
        <fullName evidence="13">Uncharacterized protein</fullName>
    </submittedName>
</protein>
<sequence length="591" mass="67396">MVNTRSNNGGNGDPNNGLSTIDLNNTLVAIQRLTNDEGTSNRKGSGSQYGRLTKFEFIKFYEEDVQGWLYKVNQFFLLDPIVDNQKVRSITYPPKSTIATLALPAPQNIGTKYAYVQPRKQLTQKEIADKRAKNLCFYCDVKFVLGHKCSKQLFSLEICADGSNSEVCELELLEEQVCYIGRTLAASLAGFASHVTEFLKLPTPANVKQLRGFLGLTRYYRRFIRNYALIIKPLITLLKNSFTWNPSAQSAFEELKLVMIQALVLALPDFNQLQWRLMHQAWELEQSYSKYTWKNEELRRKGKLVVGSDEQLRKTLVTYFHCDPIRGHLGVQVTLKKMGIVLYWKGMKKLTKKFVAECDVCQRNKSNLEASPGYLQPLPIPTKVWHGISMDYIEALTPSQGKTFLFVVVDRLSKYAHFTLMGHPFTTSQMAQVFMDNVYKLHAMLQFHLKRSQERIKNMADKNRSDKSFEVGMKVYLNLQPYNQVTSRQGTHHKFAAKFYGPFVILAKVGKVAYKLQLPENSQIHHVFYVSQLKLCKGTNHQVGILPQCGPDGVLSVEPEAIIGKRLGKLHNKAVLYVLVKWVNQAEDDAT</sequence>
<dbReference type="Gene3D" id="3.30.420.10">
    <property type="entry name" value="Ribonuclease H-like superfamily/Ribonuclease H"/>
    <property type="match status" value="1"/>
</dbReference>
<dbReference type="Gene3D" id="3.30.70.270">
    <property type="match status" value="1"/>
</dbReference>
<accession>A0A699GK80</accession>